<comment type="cofactor">
    <cofactor evidence="4">
        <name>a divalent metal cation</name>
        <dbReference type="ChEBI" id="CHEBI:60240"/>
    </cofactor>
</comment>
<accession>A0A6N6VKH0</accession>
<comment type="caution">
    <text evidence="6">The sequence shown here is derived from an EMBL/GenBank/DDBJ whole genome shotgun (WGS) entry which is preliminary data.</text>
</comment>
<dbReference type="AlphaFoldDB" id="A0A6N6VKH0"/>
<name>A0A6N6VKH0_9HYPH</name>
<evidence type="ECO:0000256" key="1">
    <source>
        <dbReference type="ARBA" id="ARBA00001936"/>
    </source>
</evidence>
<dbReference type="EC" id="3.6.1.-" evidence="4"/>
<feature type="domain" description="Nudix hydrolase" evidence="5">
    <location>
        <begin position="16"/>
        <end position="163"/>
    </location>
</feature>
<protein>
    <recommendedName>
        <fullName evidence="4">RNA pyrophosphohydrolase</fullName>
        <ecNumber evidence="4">3.6.1.-</ecNumber>
    </recommendedName>
    <alternativeName>
        <fullName evidence="4">(Di)nucleoside polyphosphate hydrolase</fullName>
    </alternativeName>
</protein>
<dbReference type="EMBL" id="WESC01000002">
    <property type="protein sequence ID" value="KAB7742185.1"/>
    <property type="molecule type" value="Genomic_DNA"/>
</dbReference>
<dbReference type="GO" id="GO:0006753">
    <property type="term" value="P:nucleoside phosphate metabolic process"/>
    <property type="evidence" value="ECO:0007669"/>
    <property type="project" value="TreeGrafter"/>
</dbReference>
<dbReference type="PROSITE" id="PS51462">
    <property type="entry name" value="NUDIX"/>
    <property type="match status" value="1"/>
</dbReference>
<dbReference type="PANTHER" id="PTHR11839:SF22">
    <property type="entry name" value="NUDIX HYDROLASE 26, CHLOROPLASTIC"/>
    <property type="match status" value="1"/>
</dbReference>
<proteinExistence type="inferred from homology"/>
<evidence type="ECO:0000256" key="2">
    <source>
        <dbReference type="ARBA" id="ARBA00001946"/>
    </source>
</evidence>
<dbReference type="HAMAP" id="MF_00298">
    <property type="entry name" value="Nudix_RppH"/>
    <property type="match status" value="1"/>
</dbReference>
<dbReference type="GO" id="GO:0019693">
    <property type="term" value="P:ribose phosphate metabolic process"/>
    <property type="evidence" value="ECO:0007669"/>
    <property type="project" value="TreeGrafter"/>
</dbReference>
<dbReference type="CDD" id="cd03671">
    <property type="entry name" value="NUDIX_Ap4A_hydrolase_plant_like"/>
    <property type="match status" value="1"/>
</dbReference>
<keyword evidence="3 4" id="KW-0378">Hydrolase</keyword>
<reference evidence="6 7" key="1">
    <citation type="submission" date="2019-09" db="EMBL/GenBank/DDBJ databases">
        <title>Parvibaculum sedimenti sp. nov., isolated from sediment.</title>
        <authorList>
            <person name="Wang Y."/>
        </authorList>
    </citation>
    <scope>NUCLEOTIDE SEQUENCE [LARGE SCALE GENOMIC DNA]</scope>
    <source>
        <strain evidence="6 7">HXT-9</strain>
    </source>
</reference>
<feature type="short sequence motif" description="Nudix box" evidence="4">
    <location>
        <begin position="54"/>
        <end position="75"/>
    </location>
</feature>
<dbReference type="PRINTS" id="PR00502">
    <property type="entry name" value="NUDIXFAMILY"/>
</dbReference>
<dbReference type="Gene3D" id="3.90.79.10">
    <property type="entry name" value="Nucleoside Triphosphate Pyrophosphohydrolase"/>
    <property type="match status" value="1"/>
</dbReference>
<dbReference type="InterPro" id="IPR022927">
    <property type="entry name" value="RppH"/>
</dbReference>
<keyword evidence="7" id="KW-1185">Reference proteome</keyword>
<comment type="similarity">
    <text evidence="4">Belongs to the Nudix hydrolase family. RppH subfamily.</text>
</comment>
<dbReference type="NCBIfam" id="NF001938">
    <property type="entry name" value="PRK00714.1-5"/>
    <property type="match status" value="1"/>
</dbReference>
<dbReference type="PROSITE" id="PS00893">
    <property type="entry name" value="NUDIX_BOX"/>
    <property type="match status" value="1"/>
</dbReference>
<dbReference type="Proteomes" id="UP000468901">
    <property type="component" value="Unassembled WGS sequence"/>
</dbReference>
<dbReference type="InterPro" id="IPR020476">
    <property type="entry name" value="Nudix_hydrolase"/>
</dbReference>
<comment type="cofactor">
    <cofactor evidence="1">
        <name>Mn(2+)</name>
        <dbReference type="ChEBI" id="CHEBI:29035"/>
    </cofactor>
</comment>
<organism evidence="6 7">
    <name type="scientific">Parvibaculum sedimenti</name>
    <dbReference type="NCBI Taxonomy" id="2608632"/>
    <lineage>
        <taxon>Bacteria</taxon>
        <taxon>Pseudomonadati</taxon>
        <taxon>Pseudomonadota</taxon>
        <taxon>Alphaproteobacteria</taxon>
        <taxon>Hyphomicrobiales</taxon>
        <taxon>Parvibaculaceae</taxon>
        <taxon>Parvibaculum</taxon>
    </lineage>
</organism>
<evidence type="ECO:0000313" key="6">
    <source>
        <dbReference type="EMBL" id="KAB7742185.1"/>
    </source>
</evidence>
<evidence type="ECO:0000256" key="3">
    <source>
        <dbReference type="ARBA" id="ARBA00022801"/>
    </source>
</evidence>
<dbReference type="PANTHER" id="PTHR11839">
    <property type="entry name" value="UDP/ADP-SUGAR PYROPHOSPHATASE"/>
    <property type="match status" value="1"/>
</dbReference>
<dbReference type="Pfam" id="PF00293">
    <property type="entry name" value="NUDIX"/>
    <property type="match status" value="1"/>
</dbReference>
<sequence length="172" mass="19646">MVKRDERKTVDPESLPYRPCVGIMLINKDGLVWAGNRIQEVDTGSPLTWQMPQGGVDKGEEPRDAALRELKEETGVDNAEIIGETSDWLTYDLPPHLIGHALKGKYRGQKQKWYAMRYLGRDEDFDLTADAHQEFSEWAWVPVSELVELIVPFKRGVYEQIVRELGPLAKPL</sequence>
<dbReference type="RefSeq" id="WP_152214607.1">
    <property type="nucleotide sequence ID" value="NZ_WESC01000002.1"/>
</dbReference>
<dbReference type="InterPro" id="IPR015797">
    <property type="entry name" value="NUDIX_hydrolase-like_dom_sf"/>
</dbReference>
<gene>
    <name evidence="4" type="primary">rppH</name>
    <name evidence="4" type="synonym">nudH</name>
    <name evidence="6" type="ORF">F2P47_02635</name>
</gene>
<evidence type="ECO:0000259" key="5">
    <source>
        <dbReference type="PROSITE" id="PS51462"/>
    </source>
</evidence>
<dbReference type="InterPro" id="IPR020084">
    <property type="entry name" value="NUDIX_hydrolase_CS"/>
</dbReference>
<evidence type="ECO:0000313" key="7">
    <source>
        <dbReference type="Proteomes" id="UP000468901"/>
    </source>
</evidence>
<comment type="function">
    <text evidence="4">Accelerates the degradation of transcripts by removing pyrophosphate from the 5'-end of triphosphorylated RNA, leading to a more labile monophosphorylated state that can stimulate subsequent ribonuclease cleavage.</text>
</comment>
<comment type="cofactor">
    <cofactor evidence="2">
        <name>Mg(2+)</name>
        <dbReference type="ChEBI" id="CHEBI:18420"/>
    </cofactor>
</comment>
<dbReference type="InterPro" id="IPR000086">
    <property type="entry name" value="NUDIX_hydrolase_dom"/>
</dbReference>
<dbReference type="SUPFAM" id="SSF55811">
    <property type="entry name" value="Nudix"/>
    <property type="match status" value="1"/>
</dbReference>
<dbReference type="GO" id="GO:0034432">
    <property type="term" value="F:bis(5'-adenosyl)-pentaphosphatase activity"/>
    <property type="evidence" value="ECO:0007669"/>
    <property type="project" value="TreeGrafter"/>
</dbReference>
<evidence type="ECO:0000256" key="4">
    <source>
        <dbReference type="HAMAP-Rule" id="MF_00298"/>
    </source>
</evidence>
<dbReference type="GO" id="GO:0008893">
    <property type="term" value="F:guanosine-3',5'-bis(diphosphate) 3'-diphosphatase activity"/>
    <property type="evidence" value="ECO:0007669"/>
    <property type="project" value="TreeGrafter"/>
</dbReference>